<dbReference type="SUPFAM" id="SSF56529">
    <property type="entry name" value="FAH"/>
    <property type="match status" value="1"/>
</dbReference>
<keyword evidence="4" id="KW-1185">Reference proteome</keyword>
<dbReference type="Pfam" id="PF01557">
    <property type="entry name" value="FAA_hydrolase"/>
    <property type="match status" value="1"/>
</dbReference>
<dbReference type="PANTHER" id="PTHR30143:SF0">
    <property type="entry name" value="2-KETO-4-PENTENOATE HYDRATASE"/>
    <property type="match status" value="1"/>
</dbReference>
<reference evidence="3 4" key="1">
    <citation type="submission" date="2018-03" db="EMBL/GenBank/DDBJ databases">
        <title>Brevisbacillus phylogenomics.</title>
        <authorList>
            <person name="Dunlap C."/>
        </authorList>
    </citation>
    <scope>NUCLEOTIDE SEQUENCE [LARGE SCALE GENOMIC DNA]</scope>
    <source>
        <strain evidence="3 4">NRRL B-41110</strain>
    </source>
</reference>
<dbReference type="Proteomes" id="UP000241645">
    <property type="component" value="Unassembled WGS sequence"/>
</dbReference>
<organism evidence="3 4">
    <name type="scientific">Brevibacillus porteri</name>
    <dbReference type="NCBI Taxonomy" id="2126350"/>
    <lineage>
        <taxon>Bacteria</taxon>
        <taxon>Bacillati</taxon>
        <taxon>Bacillota</taxon>
        <taxon>Bacilli</taxon>
        <taxon>Bacillales</taxon>
        <taxon>Paenibacillaceae</taxon>
        <taxon>Brevibacillus</taxon>
    </lineage>
</organism>
<comment type="caution">
    <text evidence="3">The sequence shown here is derived from an EMBL/GenBank/DDBJ whole genome shotgun (WGS) entry which is preliminary data.</text>
</comment>
<dbReference type="RefSeq" id="WP_106833089.1">
    <property type="nucleotide sequence ID" value="NZ_JARMEW010000014.1"/>
</dbReference>
<dbReference type="InterPro" id="IPR036663">
    <property type="entry name" value="Fumarylacetoacetase_C_sf"/>
</dbReference>
<keyword evidence="1" id="KW-0456">Lyase</keyword>
<evidence type="ECO:0000313" key="3">
    <source>
        <dbReference type="EMBL" id="PSK14452.1"/>
    </source>
</evidence>
<dbReference type="InterPro" id="IPR050772">
    <property type="entry name" value="Hydratase-Decarb/MhpD_sf"/>
</dbReference>
<feature type="domain" description="Fumarylacetoacetase-like C-terminal" evidence="2">
    <location>
        <begin position="102"/>
        <end position="259"/>
    </location>
</feature>
<dbReference type="GeneID" id="95748970"/>
<dbReference type="Gene3D" id="3.90.850.10">
    <property type="entry name" value="Fumarylacetoacetase-like, C-terminal domain"/>
    <property type="match status" value="1"/>
</dbReference>
<accession>A0ABX5FYH6</accession>
<sequence length="264" mass="29147">MQSELLYKRLAQKLVDAELNREEVVKLTAEYPELTVEDGYRIQSELVSLKLEQGHRIFASKMGLTSLAKMKQMNVHEPIRGYIFDYMNIEDGILPINELIHPKVEAEIAFVLSEDLEGPGINEAHVLTSTDYVVPALEIIDSRYAQFQFTLPDVIADNASSSRVFIGSTWRKPDELELDLVGVTLSINGELKDLGAGAAVLGHPAHSVAMLANMLAREGRKLHKGDLILSGGITGSHQLREGDVVSAKWGGLGSIEFVVKKDRQ</sequence>
<evidence type="ECO:0000256" key="1">
    <source>
        <dbReference type="ARBA" id="ARBA00023239"/>
    </source>
</evidence>
<dbReference type="EMBL" id="PXZO01000002">
    <property type="protein sequence ID" value="PSK14452.1"/>
    <property type="molecule type" value="Genomic_DNA"/>
</dbReference>
<evidence type="ECO:0000313" key="4">
    <source>
        <dbReference type="Proteomes" id="UP000241645"/>
    </source>
</evidence>
<name>A0ABX5FYH6_9BACL</name>
<gene>
    <name evidence="3" type="ORF">C7R92_02265</name>
</gene>
<evidence type="ECO:0000259" key="2">
    <source>
        <dbReference type="Pfam" id="PF01557"/>
    </source>
</evidence>
<dbReference type="PANTHER" id="PTHR30143">
    <property type="entry name" value="ACID HYDRATASE"/>
    <property type="match status" value="1"/>
</dbReference>
<protein>
    <submittedName>
        <fullName evidence="3">4-oxalocrotonate decarboxylase</fullName>
    </submittedName>
</protein>
<proteinExistence type="predicted"/>
<dbReference type="InterPro" id="IPR011234">
    <property type="entry name" value="Fumarylacetoacetase-like_C"/>
</dbReference>